<evidence type="ECO:0000256" key="8">
    <source>
        <dbReference type="ARBA" id="ARBA00022989"/>
    </source>
</evidence>
<evidence type="ECO:0000256" key="10">
    <source>
        <dbReference type="SAM" id="MobiDB-lite"/>
    </source>
</evidence>
<evidence type="ECO:0000256" key="7">
    <source>
        <dbReference type="ARBA" id="ARBA00022949"/>
    </source>
</evidence>
<dbReference type="Ensembl" id="ENSMMOT00000028574.1">
    <property type="protein sequence ID" value="ENSMMOP00000028098.1"/>
    <property type="gene ID" value="ENSMMOG00000021231.1"/>
</dbReference>
<dbReference type="GO" id="GO:0005923">
    <property type="term" value="C:bicellular tight junction"/>
    <property type="evidence" value="ECO:0007669"/>
    <property type="project" value="UniProtKB-SubCell"/>
</dbReference>
<evidence type="ECO:0000256" key="11">
    <source>
        <dbReference type="SAM" id="Phobius"/>
    </source>
</evidence>
<dbReference type="InterPro" id="IPR004031">
    <property type="entry name" value="PMP22/EMP/MP20/Claudin"/>
</dbReference>
<evidence type="ECO:0000256" key="9">
    <source>
        <dbReference type="ARBA" id="ARBA00023136"/>
    </source>
</evidence>
<sequence>MPRRSTQEWVRLSLRTPGILIFGMVLAPCGWILDLTATVAPNWRTLHDLPNIAADAFIQQGIWDICLATSTDARADCNRVDSVYFSNQIIPVAQGLMVASLVVTILGICVAIPGVRCWKDRPNWTAAGLGGLLIFISGVFTIIPIAWYTHILNEVATDTPLNDVRVGYCIVLGYIGGIFEVLGGLVMFVGICRCCGGKNRGERRLEEVMGGRFTHQKPPPRRVEVPSLDRAGSSASSSVPYSKYSLDEDVSFPRAKSPAVRSDNTSVSSRPYDADL</sequence>
<keyword evidence="9 11" id="KW-0472">Membrane</keyword>
<dbReference type="PRINTS" id="PR01077">
    <property type="entry name" value="CLAUDIN"/>
</dbReference>
<dbReference type="GO" id="GO:0005198">
    <property type="term" value="F:structural molecule activity"/>
    <property type="evidence" value="ECO:0007669"/>
    <property type="project" value="InterPro"/>
</dbReference>
<feature type="transmembrane region" description="Helical" evidence="11">
    <location>
        <begin position="12"/>
        <end position="33"/>
    </location>
</feature>
<evidence type="ECO:0000313" key="12">
    <source>
        <dbReference type="Ensembl" id="ENSMMOP00000028098.1"/>
    </source>
</evidence>
<evidence type="ECO:0000256" key="6">
    <source>
        <dbReference type="ARBA" id="ARBA00022692"/>
    </source>
</evidence>
<evidence type="ECO:0000256" key="2">
    <source>
        <dbReference type="ARBA" id="ARBA00004651"/>
    </source>
</evidence>
<feature type="transmembrane region" description="Helical" evidence="11">
    <location>
        <begin position="170"/>
        <end position="195"/>
    </location>
</feature>
<keyword evidence="6 11" id="KW-0812">Transmembrane</keyword>
<keyword evidence="5" id="KW-1003">Cell membrane</keyword>
<dbReference type="Gene3D" id="1.20.140.150">
    <property type="match status" value="1"/>
</dbReference>
<keyword evidence="13" id="KW-1185">Reference proteome</keyword>
<comment type="subcellular location">
    <subcellularLocation>
        <location evidence="1">Cell junction</location>
        <location evidence="1">Tight junction</location>
    </subcellularLocation>
    <subcellularLocation>
        <location evidence="2">Cell membrane</location>
        <topology evidence="2">Multi-pass membrane protein</topology>
    </subcellularLocation>
</comment>
<proteinExistence type="inferred from homology"/>
<keyword evidence="8 11" id="KW-1133">Transmembrane helix</keyword>
<keyword evidence="4" id="KW-0796">Tight junction</keyword>
<feature type="compositionally biased region" description="Low complexity" evidence="10">
    <location>
        <begin position="226"/>
        <end position="244"/>
    </location>
</feature>
<accession>A0A3Q3XAL1</accession>
<feature type="transmembrane region" description="Helical" evidence="11">
    <location>
        <begin position="89"/>
        <end position="112"/>
    </location>
</feature>
<organism evidence="12 13">
    <name type="scientific">Mola mola</name>
    <name type="common">Ocean sunfish</name>
    <name type="synonym">Tetraodon mola</name>
    <dbReference type="NCBI Taxonomy" id="94237"/>
    <lineage>
        <taxon>Eukaryota</taxon>
        <taxon>Metazoa</taxon>
        <taxon>Chordata</taxon>
        <taxon>Craniata</taxon>
        <taxon>Vertebrata</taxon>
        <taxon>Euteleostomi</taxon>
        <taxon>Actinopterygii</taxon>
        <taxon>Neopterygii</taxon>
        <taxon>Teleostei</taxon>
        <taxon>Neoteleostei</taxon>
        <taxon>Acanthomorphata</taxon>
        <taxon>Eupercaria</taxon>
        <taxon>Tetraodontiformes</taxon>
        <taxon>Molidae</taxon>
        <taxon>Mola</taxon>
    </lineage>
</organism>
<reference evidence="12" key="2">
    <citation type="submission" date="2025-09" db="UniProtKB">
        <authorList>
            <consortium name="Ensembl"/>
        </authorList>
    </citation>
    <scope>IDENTIFICATION</scope>
</reference>
<comment type="similarity">
    <text evidence="3">Belongs to the claudin family.</text>
</comment>
<dbReference type="InterPro" id="IPR006187">
    <property type="entry name" value="Claudin"/>
</dbReference>
<dbReference type="Pfam" id="PF00822">
    <property type="entry name" value="PMP22_Claudin"/>
    <property type="match status" value="1"/>
</dbReference>
<keyword evidence="7" id="KW-0965">Cell junction</keyword>
<evidence type="ECO:0000256" key="1">
    <source>
        <dbReference type="ARBA" id="ARBA00004435"/>
    </source>
</evidence>
<feature type="region of interest" description="Disordered" evidence="10">
    <location>
        <begin position="211"/>
        <end position="276"/>
    </location>
</feature>
<name>A0A3Q3XAL1_MOLML</name>
<dbReference type="Proteomes" id="UP000261620">
    <property type="component" value="Unplaced"/>
</dbReference>
<evidence type="ECO:0000256" key="4">
    <source>
        <dbReference type="ARBA" id="ARBA00022427"/>
    </source>
</evidence>
<dbReference type="GO" id="GO:0005886">
    <property type="term" value="C:plasma membrane"/>
    <property type="evidence" value="ECO:0007669"/>
    <property type="project" value="UniProtKB-SubCell"/>
</dbReference>
<reference evidence="12" key="1">
    <citation type="submission" date="2025-08" db="UniProtKB">
        <authorList>
            <consortium name="Ensembl"/>
        </authorList>
    </citation>
    <scope>IDENTIFICATION</scope>
</reference>
<dbReference type="PANTHER" id="PTHR12002">
    <property type="entry name" value="CLAUDIN"/>
    <property type="match status" value="1"/>
</dbReference>
<dbReference type="STRING" id="94237.ENSMMOP00000028098"/>
<dbReference type="OMA" id="VRCWQDE"/>
<protein>
    <submittedName>
        <fullName evidence="12">Uncharacterized protein</fullName>
    </submittedName>
</protein>
<evidence type="ECO:0000256" key="5">
    <source>
        <dbReference type="ARBA" id="ARBA00022475"/>
    </source>
</evidence>
<feature type="transmembrane region" description="Helical" evidence="11">
    <location>
        <begin position="124"/>
        <end position="150"/>
    </location>
</feature>
<evidence type="ECO:0000256" key="3">
    <source>
        <dbReference type="ARBA" id="ARBA00008295"/>
    </source>
</evidence>
<evidence type="ECO:0000313" key="13">
    <source>
        <dbReference type="Proteomes" id="UP000261620"/>
    </source>
</evidence>
<dbReference type="AlphaFoldDB" id="A0A3Q3XAL1"/>